<evidence type="ECO:0000256" key="1">
    <source>
        <dbReference type="SAM" id="Phobius"/>
    </source>
</evidence>
<dbReference type="PANTHER" id="PTHR39430">
    <property type="entry name" value="MEMBRANE-ASSOCIATED PROTEASE-RELATED"/>
    <property type="match status" value="1"/>
</dbReference>
<organism evidence="3 4">
    <name type="scientific">Thermosporothrix hazakensis</name>
    <dbReference type="NCBI Taxonomy" id="644383"/>
    <lineage>
        <taxon>Bacteria</taxon>
        <taxon>Bacillati</taxon>
        <taxon>Chloroflexota</taxon>
        <taxon>Ktedonobacteria</taxon>
        <taxon>Ktedonobacterales</taxon>
        <taxon>Thermosporotrichaceae</taxon>
        <taxon>Thermosporothrix</taxon>
    </lineage>
</organism>
<dbReference type="GO" id="GO:0080120">
    <property type="term" value="P:CAAX-box protein maturation"/>
    <property type="evidence" value="ECO:0007669"/>
    <property type="project" value="UniProtKB-ARBA"/>
</dbReference>
<evidence type="ECO:0000259" key="2">
    <source>
        <dbReference type="Pfam" id="PF02517"/>
    </source>
</evidence>
<sequence>MRDWQSVAVVFLAWMLQGGKEELIYRGWLFPLLGVKLSPAAALFVSSLLFSLAHGLNANFNVISFLNLFLFAILTALYAAYTGNIWGVSGLHAAWNWMQGNVFGLPVSGVVYRGFYPIQMHSVGPEWLNGGNFGPEGGIVVTLVLLLASVILGYLHFTRSVQRR</sequence>
<keyword evidence="1" id="KW-0472">Membrane</keyword>
<dbReference type="Proteomes" id="UP000248806">
    <property type="component" value="Unassembled WGS sequence"/>
</dbReference>
<dbReference type="PANTHER" id="PTHR39430:SF1">
    <property type="entry name" value="PROTEASE"/>
    <property type="match status" value="1"/>
</dbReference>
<dbReference type="AlphaFoldDB" id="A0A326URV6"/>
<comment type="caution">
    <text evidence="3">The sequence shown here is derived from an EMBL/GenBank/DDBJ whole genome shotgun (WGS) entry which is preliminary data.</text>
</comment>
<protein>
    <recommendedName>
        <fullName evidence="2">CAAX prenyl protease 2/Lysostaphin resistance protein A-like domain-containing protein</fullName>
    </recommendedName>
</protein>
<proteinExistence type="predicted"/>
<evidence type="ECO:0000313" key="4">
    <source>
        <dbReference type="Proteomes" id="UP000248806"/>
    </source>
</evidence>
<dbReference type="RefSeq" id="WP_170142333.1">
    <property type="nucleotide sequence ID" value="NZ_BIFX01000001.1"/>
</dbReference>
<dbReference type="InterPro" id="IPR003675">
    <property type="entry name" value="Rce1/LyrA-like_dom"/>
</dbReference>
<feature type="domain" description="CAAX prenyl protease 2/Lysostaphin resistance protein A-like" evidence="2">
    <location>
        <begin position="4"/>
        <end position="98"/>
    </location>
</feature>
<accession>A0A326URV6</accession>
<feature type="transmembrane region" description="Helical" evidence="1">
    <location>
        <begin position="62"/>
        <end position="81"/>
    </location>
</feature>
<dbReference type="Pfam" id="PF02517">
    <property type="entry name" value="Rce1-like"/>
    <property type="match status" value="1"/>
</dbReference>
<evidence type="ECO:0000313" key="3">
    <source>
        <dbReference type="EMBL" id="PZW36639.1"/>
    </source>
</evidence>
<keyword evidence="4" id="KW-1185">Reference proteome</keyword>
<keyword evidence="1" id="KW-1133">Transmembrane helix</keyword>
<gene>
    <name evidence="3" type="ORF">EI42_00818</name>
</gene>
<dbReference type="GO" id="GO:0004175">
    <property type="term" value="F:endopeptidase activity"/>
    <property type="evidence" value="ECO:0007669"/>
    <property type="project" value="UniProtKB-ARBA"/>
</dbReference>
<name>A0A326URV6_THEHA</name>
<reference evidence="3 4" key="1">
    <citation type="submission" date="2018-06" db="EMBL/GenBank/DDBJ databases">
        <title>Genomic Encyclopedia of Archaeal and Bacterial Type Strains, Phase II (KMG-II): from individual species to whole genera.</title>
        <authorList>
            <person name="Goeker M."/>
        </authorList>
    </citation>
    <scope>NUCLEOTIDE SEQUENCE [LARGE SCALE GENOMIC DNA]</scope>
    <source>
        <strain evidence="3 4">ATCC BAA-1881</strain>
    </source>
</reference>
<feature type="transmembrane region" description="Helical" evidence="1">
    <location>
        <begin position="28"/>
        <end position="50"/>
    </location>
</feature>
<feature type="transmembrane region" description="Helical" evidence="1">
    <location>
        <begin position="137"/>
        <end position="157"/>
    </location>
</feature>
<dbReference type="EMBL" id="QKUF01000001">
    <property type="protein sequence ID" value="PZW36639.1"/>
    <property type="molecule type" value="Genomic_DNA"/>
</dbReference>
<keyword evidence="1" id="KW-0812">Transmembrane</keyword>